<comment type="catalytic activity">
    <reaction evidence="1 9">
        <text>[protein]-peptidylproline (omega=180) = [protein]-peptidylproline (omega=0)</text>
        <dbReference type="Rhea" id="RHEA:16237"/>
        <dbReference type="Rhea" id="RHEA-COMP:10747"/>
        <dbReference type="Rhea" id="RHEA-COMP:10748"/>
        <dbReference type="ChEBI" id="CHEBI:83833"/>
        <dbReference type="ChEBI" id="CHEBI:83834"/>
        <dbReference type="EC" id="5.2.1.8"/>
    </reaction>
</comment>
<dbReference type="SUPFAM" id="SSF109998">
    <property type="entry name" value="Triger factor/SurA peptide-binding domain-like"/>
    <property type="match status" value="1"/>
</dbReference>
<dbReference type="GO" id="GO:0051301">
    <property type="term" value="P:cell division"/>
    <property type="evidence" value="ECO:0007669"/>
    <property type="project" value="UniProtKB-KW"/>
</dbReference>
<reference evidence="12 13" key="1">
    <citation type="journal article" date="2017" name="ISME J.">
        <title>Energy and carbon metabolisms in a deep terrestrial subsurface fluid microbial community.</title>
        <authorList>
            <person name="Momper L."/>
            <person name="Jungbluth S.P."/>
            <person name="Lee M.D."/>
            <person name="Amend J.P."/>
        </authorList>
    </citation>
    <scope>NUCLEOTIDE SEQUENCE [LARGE SCALE GENOMIC DNA]</scope>
    <source>
        <strain evidence="12">SURF_26</strain>
    </source>
</reference>
<feature type="domain" description="Trigger factor ribosome-binding bacterial" evidence="10">
    <location>
        <begin position="32"/>
        <end position="173"/>
    </location>
</feature>
<dbReference type="AlphaFoldDB" id="A0A3A4QZ43"/>
<dbReference type="Gene3D" id="1.10.3120.10">
    <property type="entry name" value="Trigger factor, C-terminal domain"/>
    <property type="match status" value="1"/>
</dbReference>
<evidence type="ECO:0000256" key="6">
    <source>
        <dbReference type="ARBA" id="ARBA00023186"/>
    </source>
</evidence>
<dbReference type="HAMAP" id="MF_00303">
    <property type="entry name" value="Trigger_factor_Tig"/>
    <property type="match status" value="1"/>
</dbReference>
<dbReference type="InterPro" id="IPR008881">
    <property type="entry name" value="Trigger_fac_ribosome-bd_bac"/>
</dbReference>
<evidence type="ECO:0000256" key="5">
    <source>
        <dbReference type="ARBA" id="ARBA00023110"/>
    </source>
</evidence>
<dbReference type="InterPro" id="IPR005215">
    <property type="entry name" value="Trig_fac"/>
</dbReference>
<dbReference type="GO" id="GO:0051083">
    <property type="term" value="P:'de novo' cotranslational protein folding"/>
    <property type="evidence" value="ECO:0007669"/>
    <property type="project" value="TreeGrafter"/>
</dbReference>
<dbReference type="GO" id="GO:0003755">
    <property type="term" value="F:peptidyl-prolyl cis-trans isomerase activity"/>
    <property type="evidence" value="ECO:0007669"/>
    <property type="project" value="UniProtKB-UniRule"/>
</dbReference>
<evidence type="ECO:0000259" key="11">
    <source>
        <dbReference type="Pfam" id="PF05698"/>
    </source>
</evidence>
<dbReference type="Gene3D" id="3.30.70.1050">
    <property type="entry name" value="Trigger factor ribosome-binding domain"/>
    <property type="match status" value="1"/>
</dbReference>
<keyword evidence="7 9" id="KW-0413">Isomerase</keyword>
<dbReference type="InterPro" id="IPR046357">
    <property type="entry name" value="PPIase_dom_sf"/>
</dbReference>
<dbReference type="Pfam" id="PF05697">
    <property type="entry name" value="Trigger_N"/>
    <property type="match status" value="1"/>
</dbReference>
<dbReference type="GO" id="GO:0043022">
    <property type="term" value="F:ribosome binding"/>
    <property type="evidence" value="ECO:0007669"/>
    <property type="project" value="TreeGrafter"/>
</dbReference>
<dbReference type="GO" id="GO:0015031">
    <property type="term" value="P:protein transport"/>
    <property type="evidence" value="ECO:0007669"/>
    <property type="project" value="UniProtKB-UniRule"/>
</dbReference>
<protein>
    <recommendedName>
        <fullName evidence="4 9">Trigger factor</fullName>
        <shortName evidence="9">TF</shortName>
        <ecNumber evidence="3 9">5.2.1.8</ecNumber>
    </recommendedName>
    <alternativeName>
        <fullName evidence="8 9">PPIase</fullName>
    </alternativeName>
</protein>
<dbReference type="PANTHER" id="PTHR30560">
    <property type="entry name" value="TRIGGER FACTOR CHAPERONE AND PEPTIDYL-PROLYL CIS/TRANS ISOMERASE"/>
    <property type="match status" value="1"/>
</dbReference>
<evidence type="ECO:0000256" key="2">
    <source>
        <dbReference type="ARBA" id="ARBA00005464"/>
    </source>
</evidence>
<dbReference type="PIRSF" id="PIRSF003095">
    <property type="entry name" value="Trigger_factor"/>
    <property type="match status" value="1"/>
</dbReference>
<comment type="domain">
    <text evidence="9">Consists of 3 domains; the N-terminus binds the ribosome, the middle domain has PPIase activity, while the C-terminus has intrinsic chaperone activity on its own.</text>
</comment>
<dbReference type="InterPro" id="IPR027304">
    <property type="entry name" value="Trigger_fact/SurA_dom_sf"/>
</dbReference>
<evidence type="ECO:0000256" key="1">
    <source>
        <dbReference type="ARBA" id="ARBA00000971"/>
    </source>
</evidence>
<dbReference type="Pfam" id="PF05698">
    <property type="entry name" value="Trigger_C"/>
    <property type="match status" value="1"/>
</dbReference>
<dbReference type="EMBL" id="QZJZ01000054">
    <property type="protein sequence ID" value="RJP59145.1"/>
    <property type="molecule type" value="Genomic_DNA"/>
</dbReference>
<evidence type="ECO:0000256" key="9">
    <source>
        <dbReference type="HAMAP-Rule" id="MF_00303"/>
    </source>
</evidence>
<dbReference type="SUPFAM" id="SSF102735">
    <property type="entry name" value="Trigger factor ribosome-binding domain"/>
    <property type="match status" value="1"/>
</dbReference>
<evidence type="ECO:0000259" key="10">
    <source>
        <dbReference type="Pfam" id="PF05697"/>
    </source>
</evidence>
<keyword evidence="9" id="KW-0132">Cell division</keyword>
<keyword evidence="9" id="KW-0963">Cytoplasm</keyword>
<evidence type="ECO:0000313" key="13">
    <source>
        <dbReference type="Proteomes" id="UP000266426"/>
    </source>
</evidence>
<dbReference type="SUPFAM" id="SSF54534">
    <property type="entry name" value="FKBP-like"/>
    <property type="match status" value="1"/>
</dbReference>
<dbReference type="InterPro" id="IPR008880">
    <property type="entry name" value="Trigger_fac_C"/>
</dbReference>
<keyword evidence="9" id="KW-0131">Cell cycle</keyword>
<comment type="function">
    <text evidence="9">Involved in protein export. Acts as a chaperone by maintaining the newly synthesized protein in an open conformation. Functions as a peptidyl-prolyl cis-trans isomerase.</text>
</comment>
<sequence length="450" mass="51781">MSWVQIPSLAPFFYMDAVRYSNQSYGEVVVVNVTVDKIGPCKHRLNIEVPVEDIKKEYESIVGEFVKHAEISGFRKGKVPRKMVESRFKDEIIEEMHKRLISSSYQESIKKHNLRPVHTPKIDNVKFDLNAPLTYTAELEVEPSIALKDYDGIKIKVKKVSVGDDEKDQYVESLRDAHATLENIEDRELLIGDYAIIDYKLQDEEGQEIEKGTSKLIFLDKNQGFLSGVIEKMEGMSIGDSRTMDMTLPDTYYKKEFAGKNVTIDMTLHEIKQKLLPEVDDNFARNLGKFDNINELMAEIEKVLLEQKKSQQRADGKQQISDYLIDKHSFDLPESVVANETDHVMREFAQSQQKTENIDAKKLQKEARQEAEKRVKVAYILADIAEKERIKVDKREIDVQIARMAASFNINAEHLKSQLIENGGIYGLQERILQDKVLDFLFDKAKVTEK</sequence>
<evidence type="ECO:0000256" key="8">
    <source>
        <dbReference type="ARBA" id="ARBA00029986"/>
    </source>
</evidence>
<organism evidence="12 13">
    <name type="scientific">Candidatus Auribacter fodinae</name>
    <dbReference type="NCBI Taxonomy" id="2093366"/>
    <lineage>
        <taxon>Bacteria</taxon>
        <taxon>Pseudomonadati</taxon>
        <taxon>Candidatus Auribacterota</taxon>
        <taxon>Candidatus Auribacteria</taxon>
        <taxon>Candidatus Auribacterales</taxon>
        <taxon>Candidatus Auribacteraceae</taxon>
        <taxon>Candidatus Auribacter</taxon>
    </lineage>
</organism>
<dbReference type="Proteomes" id="UP000266426">
    <property type="component" value="Unassembled WGS sequence"/>
</dbReference>
<dbReference type="GO" id="GO:0043335">
    <property type="term" value="P:protein unfolding"/>
    <property type="evidence" value="ECO:0007669"/>
    <property type="project" value="TreeGrafter"/>
</dbReference>
<comment type="subcellular location">
    <subcellularLocation>
        <location evidence="9">Cytoplasm</location>
    </subcellularLocation>
    <text evidence="9">About half TF is bound to the ribosome near the polypeptide exit tunnel while the other half is free in the cytoplasm.</text>
</comment>
<dbReference type="InterPro" id="IPR036611">
    <property type="entry name" value="Trigger_fac_ribosome-bd_sf"/>
</dbReference>
<gene>
    <name evidence="9 12" type="primary">tig</name>
    <name evidence="12" type="ORF">C4541_06545</name>
</gene>
<accession>A0A3A4QZ43</accession>
<evidence type="ECO:0000313" key="12">
    <source>
        <dbReference type="EMBL" id="RJP59145.1"/>
    </source>
</evidence>
<evidence type="ECO:0000256" key="4">
    <source>
        <dbReference type="ARBA" id="ARBA00016902"/>
    </source>
</evidence>
<keyword evidence="5 9" id="KW-0697">Rotamase</keyword>
<proteinExistence type="inferred from homology"/>
<evidence type="ECO:0000256" key="3">
    <source>
        <dbReference type="ARBA" id="ARBA00013194"/>
    </source>
</evidence>
<dbReference type="InterPro" id="IPR037041">
    <property type="entry name" value="Trigger_fac_C_sf"/>
</dbReference>
<comment type="similarity">
    <text evidence="2 9">Belongs to the FKBP-type PPIase family. Tig subfamily.</text>
</comment>
<name>A0A3A4QZ43_9BACT</name>
<dbReference type="NCBIfam" id="TIGR00115">
    <property type="entry name" value="tig"/>
    <property type="match status" value="1"/>
</dbReference>
<dbReference type="Gene3D" id="3.10.50.40">
    <property type="match status" value="1"/>
</dbReference>
<feature type="domain" description="Trigger factor C-terminal" evidence="11">
    <location>
        <begin position="293"/>
        <end position="442"/>
    </location>
</feature>
<dbReference type="GO" id="GO:0044183">
    <property type="term" value="F:protein folding chaperone"/>
    <property type="evidence" value="ECO:0007669"/>
    <property type="project" value="TreeGrafter"/>
</dbReference>
<comment type="caution">
    <text evidence="12">The sequence shown here is derived from an EMBL/GenBank/DDBJ whole genome shotgun (WGS) entry which is preliminary data.</text>
</comment>
<dbReference type="GO" id="GO:0005737">
    <property type="term" value="C:cytoplasm"/>
    <property type="evidence" value="ECO:0007669"/>
    <property type="project" value="UniProtKB-SubCell"/>
</dbReference>
<dbReference type="EC" id="5.2.1.8" evidence="3 9"/>
<dbReference type="PANTHER" id="PTHR30560:SF3">
    <property type="entry name" value="TRIGGER FACTOR-LIKE PROTEIN TIG, CHLOROPLASTIC"/>
    <property type="match status" value="1"/>
</dbReference>
<keyword evidence="6 9" id="KW-0143">Chaperone</keyword>
<evidence type="ECO:0000256" key="7">
    <source>
        <dbReference type="ARBA" id="ARBA00023235"/>
    </source>
</evidence>